<dbReference type="HOGENOM" id="CLU_061241_1_1_1"/>
<comment type="cofactor">
    <cofactor evidence="6">
        <name>Zn(2+)</name>
        <dbReference type="ChEBI" id="CHEBI:29105"/>
    </cofactor>
</comment>
<comment type="similarity">
    <text evidence="6">Belongs to the COQ4 family.</text>
</comment>
<feature type="binding site" evidence="6">
    <location>
        <position position="180"/>
    </location>
    <ligand>
        <name>Zn(2+)</name>
        <dbReference type="ChEBI" id="CHEBI:29105"/>
    </ligand>
</feature>
<comment type="subcellular location">
    <subcellularLocation>
        <location evidence="6">Mitochondrion inner membrane</location>
        <topology evidence="6">Peripheral membrane protein</topology>
        <orientation evidence="6">Matrix side</orientation>
    </subcellularLocation>
</comment>
<feature type="binding site" evidence="6">
    <location>
        <position position="168"/>
    </location>
    <ligand>
        <name>Zn(2+)</name>
        <dbReference type="ChEBI" id="CHEBI:29105"/>
    </ligand>
</feature>
<evidence type="ECO:0000313" key="7">
    <source>
        <dbReference type="EMBL" id="CCA22067.1"/>
    </source>
</evidence>
<feature type="binding site" evidence="6">
    <location>
        <position position="164"/>
    </location>
    <ligand>
        <name>Zn(2+)</name>
        <dbReference type="ChEBI" id="CHEBI:29105"/>
    </ligand>
</feature>
<keyword evidence="6" id="KW-0862">Zinc</keyword>
<evidence type="ECO:0000256" key="3">
    <source>
        <dbReference type="ARBA" id="ARBA00023128"/>
    </source>
</evidence>
<evidence type="ECO:0000256" key="4">
    <source>
        <dbReference type="ARBA" id="ARBA00023136"/>
    </source>
</evidence>
<keyword evidence="7" id="KW-0830">Ubiquinone</keyword>
<dbReference type="PANTHER" id="PTHR12922">
    <property type="entry name" value="UBIQUINONE BIOSYNTHESIS PROTEIN"/>
    <property type="match status" value="1"/>
</dbReference>
<keyword evidence="1 6" id="KW-0831">Ubiquinone biosynthesis</keyword>
<comment type="function">
    <text evidence="6">Lyase that catalyzes the C1-decarboxylation of 4-hydroxy-3-methoxy-5-(all-trans-polyprenyl)benzoic acid into 2-methoxy-6-(all-trans-polyprenyl)phenol during ubiquinone biosynthesis.</text>
</comment>
<evidence type="ECO:0000256" key="1">
    <source>
        <dbReference type="ARBA" id="ARBA00022688"/>
    </source>
</evidence>
<dbReference type="Pfam" id="PF05019">
    <property type="entry name" value="Coq4"/>
    <property type="match status" value="1"/>
</dbReference>
<dbReference type="EMBL" id="FR824187">
    <property type="protein sequence ID" value="CCA22067.1"/>
    <property type="molecule type" value="Genomic_DNA"/>
</dbReference>
<evidence type="ECO:0000256" key="6">
    <source>
        <dbReference type="HAMAP-Rule" id="MF_03111"/>
    </source>
</evidence>
<reference evidence="7" key="1">
    <citation type="journal article" date="2011" name="PLoS Biol.">
        <title>Gene gain and loss during evolution of obligate parasitism in the white rust pathogen of Arabidopsis thaliana.</title>
        <authorList>
            <person name="Kemen E."/>
            <person name="Gardiner A."/>
            <person name="Schultz-Larsen T."/>
            <person name="Kemen A.C."/>
            <person name="Balmuth A.L."/>
            <person name="Robert-Seilaniantz A."/>
            <person name="Bailey K."/>
            <person name="Holub E."/>
            <person name="Studholme D.J."/>
            <person name="Maclean D."/>
            <person name="Jones J.D."/>
        </authorList>
    </citation>
    <scope>NUCLEOTIDE SEQUENCE</scope>
</reference>
<organism evidence="7">
    <name type="scientific">Albugo laibachii Nc14</name>
    <dbReference type="NCBI Taxonomy" id="890382"/>
    <lineage>
        <taxon>Eukaryota</taxon>
        <taxon>Sar</taxon>
        <taxon>Stramenopiles</taxon>
        <taxon>Oomycota</taxon>
        <taxon>Peronosporomycetes</taxon>
        <taxon>Albuginales</taxon>
        <taxon>Albuginaceae</taxon>
        <taxon>Albugo</taxon>
    </lineage>
</organism>
<evidence type="ECO:0000256" key="5">
    <source>
        <dbReference type="ARBA" id="ARBA00023239"/>
    </source>
</evidence>
<sequence length="268" mass="30674">MRLQSLYDRISTRIRCKFTRANSQYASQWIGQPQERLLYAKHMPTTPFQKIILSGVSAVSVFTDPNRADMLANLGELTGAGALRAIHARMCSDSTGMQVLCDRPRIRSDAIDKTLLRSLPEDTFGYAYAQFMDSNGFEADGRSYVQFVDDPDLAYVMQRYRELHDLWHTLFGLPATLFGEIVLKYIELVQTGLPACALSGFVGQFLMSREDMRELACVYVPWAYRAGKEASFLLNIYYEKEFETPLNEFRERYNIQVAPPRKRAVCGR</sequence>
<name>F0WLA5_9STRA</name>
<gene>
    <name evidence="7" type="primary">AlNc14C142G7293</name>
    <name evidence="7" type="ORF">ALNC14_082100</name>
</gene>
<feature type="binding site" evidence="6">
    <location>
        <position position="165"/>
    </location>
    <ligand>
        <name>Zn(2+)</name>
        <dbReference type="ChEBI" id="CHEBI:29105"/>
    </ligand>
</feature>
<dbReference type="HAMAP" id="MF_03111">
    <property type="entry name" value="Coq4"/>
    <property type="match status" value="1"/>
</dbReference>
<keyword evidence="6" id="KW-0479">Metal-binding</keyword>
<dbReference type="InterPro" id="IPR027540">
    <property type="entry name" value="Coq4_euk"/>
</dbReference>
<comment type="subunit">
    <text evidence="6">Component of a multi-subunit COQ enzyme complex.</text>
</comment>
<keyword evidence="4 6" id="KW-0472">Membrane</keyword>
<evidence type="ECO:0000256" key="2">
    <source>
        <dbReference type="ARBA" id="ARBA00022792"/>
    </source>
</evidence>
<accession>F0WLA5</accession>
<proteinExistence type="inferred from homology"/>
<keyword evidence="3 6" id="KW-0496">Mitochondrion</keyword>
<comment type="pathway">
    <text evidence="6">Cofactor biosynthesis; ubiquinone biosynthesis.</text>
</comment>
<keyword evidence="2 6" id="KW-0999">Mitochondrion inner membrane</keyword>
<keyword evidence="5 6" id="KW-0456">Lyase</keyword>
<dbReference type="GO" id="GO:0120539">
    <property type="term" value="F:4-hydroxy-3-methoxy-5-polyprenylbenzoate decarboxylase activity"/>
    <property type="evidence" value="ECO:0007669"/>
    <property type="project" value="UniProtKB-EC"/>
</dbReference>
<dbReference type="GO" id="GO:0031314">
    <property type="term" value="C:extrinsic component of mitochondrial inner membrane"/>
    <property type="evidence" value="ECO:0007669"/>
    <property type="project" value="UniProtKB-UniRule"/>
</dbReference>
<dbReference type="UniPathway" id="UPA00232"/>
<dbReference type="EC" id="4.1.1.130" evidence="6"/>
<dbReference type="GO" id="GO:0008270">
    <property type="term" value="F:zinc ion binding"/>
    <property type="evidence" value="ECO:0007669"/>
    <property type="project" value="UniProtKB-UniRule"/>
</dbReference>
<dbReference type="PANTHER" id="PTHR12922:SF7">
    <property type="entry name" value="UBIQUINONE BIOSYNTHESIS PROTEIN COQ4 HOMOLOG, MITOCHONDRIAL"/>
    <property type="match status" value="1"/>
</dbReference>
<dbReference type="InterPro" id="IPR007715">
    <property type="entry name" value="Coq4"/>
</dbReference>
<reference evidence="7" key="2">
    <citation type="submission" date="2011-02" db="EMBL/GenBank/DDBJ databases">
        <authorList>
            <person name="MacLean D."/>
        </authorList>
    </citation>
    <scope>NUCLEOTIDE SEQUENCE</scope>
</reference>
<comment type="catalytic activity">
    <reaction evidence="6">
        <text>a 4-hydroxy-3-methoxy-5-(all-trans-polyprenyl)benzoate + H(+) = a 2-methoxy-6-(all-trans-polyprenyl)phenol + CO2</text>
        <dbReference type="Rhea" id="RHEA:81179"/>
        <dbReference type="Rhea" id="RHEA-COMP:9551"/>
        <dbReference type="Rhea" id="RHEA-COMP:10931"/>
        <dbReference type="ChEBI" id="CHEBI:15378"/>
        <dbReference type="ChEBI" id="CHEBI:16526"/>
        <dbReference type="ChEBI" id="CHEBI:62731"/>
        <dbReference type="ChEBI" id="CHEBI:84443"/>
        <dbReference type="EC" id="4.1.1.130"/>
    </reaction>
</comment>
<dbReference type="AlphaFoldDB" id="F0WLA5"/>
<protein>
    <recommendedName>
        <fullName evidence="6">Ubiquinone biosynthesis protein COQ4 homolog, mitochondrial</fullName>
    </recommendedName>
    <alternativeName>
        <fullName evidence="6">4-hydroxy-3-methoxy-5-polyprenylbenzoate decarboxylase</fullName>
        <ecNumber evidence="6">4.1.1.130</ecNumber>
    </alternativeName>
    <alternativeName>
        <fullName evidence="6">Coenzyme Q biosynthesis protein 4 homolog</fullName>
    </alternativeName>
</protein>